<proteinExistence type="predicted"/>
<evidence type="ECO:0000313" key="3">
    <source>
        <dbReference type="Proteomes" id="UP001630127"/>
    </source>
</evidence>
<dbReference type="Pfam" id="PF03732">
    <property type="entry name" value="Retrotrans_gag"/>
    <property type="match status" value="1"/>
</dbReference>
<dbReference type="PANTHER" id="PTHR33223:SF3">
    <property type="match status" value="1"/>
</dbReference>
<dbReference type="InterPro" id="IPR005162">
    <property type="entry name" value="Retrotrans_gag_dom"/>
</dbReference>
<evidence type="ECO:0000259" key="1">
    <source>
        <dbReference type="Pfam" id="PF03732"/>
    </source>
</evidence>
<organism evidence="2 3">
    <name type="scientific">Cinchona calisaya</name>
    <dbReference type="NCBI Taxonomy" id="153742"/>
    <lineage>
        <taxon>Eukaryota</taxon>
        <taxon>Viridiplantae</taxon>
        <taxon>Streptophyta</taxon>
        <taxon>Embryophyta</taxon>
        <taxon>Tracheophyta</taxon>
        <taxon>Spermatophyta</taxon>
        <taxon>Magnoliopsida</taxon>
        <taxon>eudicotyledons</taxon>
        <taxon>Gunneridae</taxon>
        <taxon>Pentapetalae</taxon>
        <taxon>asterids</taxon>
        <taxon>lamiids</taxon>
        <taxon>Gentianales</taxon>
        <taxon>Rubiaceae</taxon>
        <taxon>Cinchonoideae</taxon>
        <taxon>Cinchoneae</taxon>
        <taxon>Cinchona</taxon>
    </lineage>
</organism>
<evidence type="ECO:0000313" key="2">
    <source>
        <dbReference type="EMBL" id="KAL3538033.1"/>
    </source>
</evidence>
<reference evidence="2 3" key="1">
    <citation type="submission" date="2024-11" db="EMBL/GenBank/DDBJ databases">
        <title>A near-complete genome assembly of Cinchona calisaya.</title>
        <authorList>
            <person name="Lian D.C."/>
            <person name="Zhao X.W."/>
            <person name="Wei L."/>
        </authorList>
    </citation>
    <scope>NUCLEOTIDE SEQUENCE [LARGE SCALE GENOMIC DNA]</scope>
    <source>
        <tissue evidence="2">Nenye</tissue>
    </source>
</reference>
<dbReference type="EMBL" id="JBJUIK010000001">
    <property type="protein sequence ID" value="KAL3538033.1"/>
    <property type="molecule type" value="Genomic_DNA"/>
</dbReference>
<dbReference type="PANTHER" id="PTHR33223">
    <property type="entry name" value="CCHC-TYPE DOMAIN-CONTAINING PROTEIN"/>
    <property type="match status" value="1"/>
</dbReference>
<keyword evidence="3" id="KW-1185">Reference proteome</keyword>
<accession>A0ABD3B3Y1</accession>
<gene>
    <name evidence="2" type="ORF">ACH5RR_001399</name>
</gene>
<sequence length="114" mass="13545">MKRKTSCSIYLSEQMNRLCLAKYFPASRTANIRKEIYRIRQFNDESLHEYRERFKKLYASCPYYKISDSLLIQYFHEGLLVIERNMIDASNGEMLDNLTIEATREQISNMAARS</sequence>
<name>A0ABD3B3Y1_9GENT</name>
<feature type="domain" description="Retrotransposon gag" evidence="1">
    <location>
        <begin position="14"/>
        <end position="79"/>
    </location>
</feature>
<dbReference type="AlphaFoldDB" id="A0ABD3B3Y1"/>
<protein>
    <recommendedName>
        <fullName evidence="1">Retrotransposon gag domain-containing protein</fullName>
    </recommendedName>
</protein>
<comment type="caution">
    <text evidence="2">The sequence shown here is derived from an EMBL/GenBank/DDBJ whole genome shotgun (WGS) entry which is preliminary data.</text>
</comment>
<dbReference type="Proteomes" id="UP001630127">
    <property type="component" value="Unassembled WGS sequence"/>
</dbReference>